<dbReference type="EMBL" id="CAFBMK010000315">
    <property type="protein sequence ID" value="CAB4948368.1"/>
    <property type="molecule type" value="Genomic_DNA"/>
</dbReference>
<accession>A0A6J7JX46</accession>
<evidence type="ECO:0000313" key="1">
    <source>
        <dbReference type="EMBL" id="CAB4948368.1"/>
    </source>
</evidence>
<proteinExistence type="predicted"/>
<organism evidence="1">
    <name type="scientific">freshwater metagenome</name>
    <dbReference type="NCBI Taxonomy" id="449393"/>
    <lineage>
        <taxon>unclassified sequences</taxon>
        <taxon>metagenomes</taxon>
        <taxon>ecological metagenomes</taxon>
    </lineage>
</organism>
<sequence>MPTWPQISVMSVISLYVCPSNVPPFTCEAISGPPTRNAMAMSRPPAATNGIM</sequence>
<name>A0A6J7JX46_9ZZZZ</name>
<gene>
    <name evidence="1" type="ORF">UFOPK3564_03355</name>
</gene>
<protein>
    <submittedName>
        <fullName evidence="1">Unannotated protein</fullName>
    </submittedName>
</protein>
<dbReference type="AlphaFoldDB" id="A0A6J7JX46"/>
<reference evidence="1" key="1">
    <citation type="submission" date="2020-05" db="EMBL/GenBank/DDBJ databases">
        <authorList>
            <person name="Chiriac C."/>
            <person name="Salcher M."/>
            <person name="Ghai R."/>
            <person name="Kavagutti S V."/>
        </authorList>
    </citation>
    <scope>NUCLEOTIDE SEQUENCE</scope>
</reference>